<accession>A0A8J6XZ62</accession>
<gene>
    <name evidence="3" type="ORF">ICL16_28310</name>
</gene>
<evidence type="ECO:0000256" key="2">
    <source>
        <dbReference type="SAM" id="SignalP"/>
    </source>
</evidence>
<reference evidence="3" key="1">
    <citation type="submission" date="2020-09" db="EMBL/GenBank/DDBJ databases">
        <title>Iningainema tapete sp. nov. (Scytonemataceae, Cyanobacteria) from greenhouses in central Florida (USA) produces two types of nodularin with biosynthetic potential for microcystin-LR and anabaenopeptins.</title>
        <authorList>
            <person name="Berthold D.E."/>
            <person name="Lefler F.W."/>
            <person name="Huang I.-S."/>
            <person name="Abdulla H."/>
            <person name="Zimba P.V."/>
            <person name="Laughinghouse H.D. IV."/>
        </authorList>
    </citation>
    <scope>NUCLEOTIDE SEQUENCE</scope>
    <source>
        <strain evidence="3">BLCCT55</strain>
    </source>
</reference>
<dbReference type="Proteomes" id="UP000629098">
    <property type="component" value="Unassembled WGS sequence"/>
</dbReference>
<feature type="chain" id="PRO_5035167136" evidence="2">
    <location>
        <begin position="29"/>
        <end position="120"/>
    </location>
</feature>
<feature type="signal peptide" evidence="2">
    <location>
        <begin position="1"/>
        <end position="28"/>
    </location>
</feature>
<evidence type="ECO:0000256" key="1">
    <source>
        <dbReference type="SAM" id="MobiDB-lite"/>
    </source>
</evidence>
<organism evidence="3 4">
    <name type="scientific">Iningainema tapete BLCC-T55</name>
    <dbReference type="NCBI Taxonomy" id="2748662"/>
    <lineage>
        <taxon>Bacteria</taxon>
        <taxon>Bacillati</taxon>
        <taxon>Cyanobacteriota</taxon>
        <taxon>Cyanophyceae</taxon>
        <taxon>Nostocales</taxon>
        <taxon>Scytonemataceae</taxon>
        <taxon>Iningainema tapete</taxon>
    </lineage>
</organism>
<feature type="compositionally biased region" description="Polar residues" evidence="1">
    <location>
        <begin position="95"/>
        <end position="120"/>
    </location>
</feature>
<feature type="region of interest" description="Disordered" evidence="1">
    <location>
        <begin position="89"/>
        <end position="120"/>
    </location>
</feature>
<dbReference type="AlphaFoldDB" id="A0A8J6XZ62"/>
<comment type="caution">
    <text evidence="3">The sequence shown here is derived from an EMBL/GenBank/DDBJ whole genome shotgun (WGS) entry which is preliminary data.</text>
</comment>
<name>A0A8J6XZ62_9CYAN</name>
<keyword evidence="2" id="KW-0732">Signal</keyword>
<dbReference type="EMBL" id="JACXAE010000086">
    <property type="protein sequence ID" value="MBD2775858.1"/>
    <property type="molecule type" value="Genomic_DNA"/>
</dbReference>
<sequence length="120" mass="13295">MKIPIKQLFVVTIAGIGASLFVPQPSLAQPTNGINQQNYESPNRIDPFAQGVEPNNFNPFQLLHNANLFNQGNNSMSNEELNSAISDYQRKLQERFSNQQPTTPNSQRITPGVITPQSGK</sequence>
<proteinExistence type="predicted"/>
<dbReference type="RefSeq" id="WP_190834840.1">
    <property type="nucleotide sequence ID" value="NZ_CAWPPI010000086.1"/>
</dbReference>
<protein>
    <submittedName>
        <fullName evidence="3">Uncharacterized protein</fullName>
    </submittedName>
</protein>
<keyword evidence="4" id="KW-1185">Reference proteome</keyword>
<evidence type="ECO:0000313" key="3">
    <source>
        <dbReference type="EMBL" id="MBD2775858.1"/>
    </source>
</evidence>
<evidence type="ECO:0000313" key="4">
    <source>
        <dbReference type="Proteomes" id="UP000629098"/>
    </source>
</evidence>